<sequence length="230" mass="26836">MRSADQKEWPIISVVDHRKEKGVFSFRCRYLDDTEKWVSMKEILGLIPFEVYLLEHPEIYHDVCLVEGTQFCSGVRVSRLPPILPQPPTTEPTDDFSAAVDAQHRNPFNITFFIQGEGGTYVGSATSRRTRELTLTEFEVRDKLAKRYGALLDSLGLPGEIWMNNYVEEVMKEPSRDRQELVLEYPPQHVDDSLKLAQSQIQRKFKPLFDECVRYIRDAERQRDRLIELE</sequence>
<comment type="caution">
    <text evidence="1">The sequence shown here is derived from an EMBL/GenBank/DDBJ whole genome shotgun (WGS) entry which is preliminary data.</text>
</comment>
<gene>
    <name evidence="1" type="ORF">ADUPG1_004232</name>
</gene>
<proteinExistence type="predicted"/>
<protein>
    <submittedName>
        <fullName evidence="1">Uncharacterized protein</fullName>
    </submittedName>
</protein>
<keyword evidence="2" id="KW-1185">Reference proteome</keyword>
<feature type="non-terminal residue" evidence="1">
    <location>
        <position position="230"/>
    </location>
</feature>
<name>A0ABQ5JZ44_9EUKA</name>
<accession>A0ABQ5JZ44</accession>
<evidence type="ECO:0000313" key="1">
    <source>
        <dbReference type="EMBL" id="GKT17949.1"/>
    </source>
</evidence>
<dbReference type="Proteomes" id="UP001057375">
    <property type="component" value="Unassembled WGS sequence"/>
</dbReference>
<dbReference type="EMBL" id="BQXS01006156">
    <property type="protein sequence ID" value="GKT17949.1"/>
    <property type="molecule type" value="Genomic_DNA"/>
</dbReference>
<organism evidence="1 2">
    <name type="scientific">Aduncisulcus paluster</name>
    <dbReference type="NCBI Taxonomy" id="2918883"/>
    <lineage>
        <taxon>Eukaryota</taxon>
        <taxon>Metamonada</taxon>
        <taxon>Carpediemonas-like organisms</taxon>
        <taxon>Aduncisulcus</taxon>
    </lineage>
</organism>
<reference evidence="1" key="1">
    <citation type="submission" date="2022-03" db="EMBL/GenBank/DDBJ databases">
        <title>Draft genome sequence of Aduncisulcus paluster, a free-living microaerophilic Fornicata.</title>
        <authorList>
            <person name="Yuyama I."/>
            <person name="Kume K."/>
            <person name="Tamura T."/>
            <person name="Inagaki Y."/>
            <person name="Hashimoto T."/>
        </authorList>
    </citation>
    <scope>NUCLEOTIDE SEQUENCE</scope>
    <source>
        <strain evidence="1">NY0171</strain>
    </source>
</reference>
<evidence type="ECO:0000313" key="2">
    <source>
        <dbReference type="Proteomes" id="UP001057375"/>
    </source>
</evidence>